<reference evidence="5 6" key="1">
    <citation type="journal article" date="2016" name="Nat. Commun.">
        <title>Thousands of microbial genomes shed light on interconnected biogeochemical processes in an aquifer system.</title>
        <authorList>
            <person name="Anantharaman K."/>
            <person name="Brown C.T."/>
            <person name="Hug L.A."/>
            <person name="Sharon I."/>
            <person name="Castelle C.J."/>
            <person name="Probst A.J."/>
            <person name="Thomas B.C."/>
            <person name="Singh A."/>
            <person name="Wilkins M.J."/>
            <person name="Karaoz U."/>
            <person name="Brodie E.L."/>
            <person name="Williams K.H."/>
            <person name="Hubbard S.S."/>
            <person name="Banfield J.F."/>
        </authorList>
    </citation>
    <scope>NUCLEOTIDE SEQUENCE [LARGE SCALE GENOMIC DNA]</scope>
</reference>
<dbReference type="GO" id="GO:0006412">
    <property type="term" value="P:translation"/>
    <property type="evidence" value="ECO:0007669"/>
    <property type="project" value="InterPro"/>
</dbReference>
<dbReference type="Gene3D" id="3.30.70.60">
    <property type="match status" value="1"/>
</dbReference>
<sequence length="163" mass="18620">MDEENNEGRAEIYELGYHIVSSVAESDLPQEVNAIKSFIEEKGGIIISDEFPKIKPLFYTMYKAVNGAKKHYNSAYFGWIKFEIGTDSIASIKERVMNNSNILRYLIVKTVRENTIYGPKIAQMSKMQGGAEREGRKEKQVVEDKPKMSAEEIDKTIDEMVKE</sequence>
<dbReference type="SUPFAM" id="SSF54995">
    <property type="entry name" value="Ribosomal protein S6"/>
    <property type="match status" value="1"/>
</dbReference>
<comment type="similarity">
    <text evidence="1">Belongs to the bacterial ribosomal protein bS6 family.</text>
</comment>
<name>A0A1G2P046_9BACT</name>
<dbReference type="GO" id="GO:0003735">
    <property type="term" value="F:structural constituent of ribosome"/>
    <property type="evidence" value="ECO:0007669"/>
    <property type="project" value="InterPro"/>
</dbReference>
<evidence type="ECO:0000313" key="5">
    <source>
        <dbReference type="EMBL" id="OHA41653.1"/>
    </source>
</evidence>
<accession>A0A1G2P046</accession>
<dbReference type="Pfam" id="PF01250">
    <property type="entry name" value="Ribosomal_S6"/>
    <property type="match status" value="1"/>
</dbReference>
<dbReference type="GO" id="GO:0005840">
    <property type="term" value="C:ribosome"/>
    <property type="evidence" value="ECO:0007669"/>
    <property type="project" value="InterPro"/>
</dbReference>
<dbReference type="EMBL" id="MHSK01000028">
    <property type="protein sequence ID" value="OHA41653.1"/>
    <property type="molecule type" value="Genomic_DNA"/>
</dbReference>
<dbReference type="AlphaFoldDB" id="A0A1G2P046"/>
<evidence type="ECO:0000256" key="1">
    <source>
        <dbReference type="ARBA" id="ARBA00009512"/>
    </source>
</evidence>
<comment type="caution">
    <text evidence="5">The sequence shown here is derived from an EMBL/GenBank/DDBJ whole genome shotgun (WGS) entry which is preliminary data.</text>
</comment>
<feature type="compositionally biased region" description="Basic and acidic residues" evidence="4">
    <location>
        <begin position="131"/>
        <end position="163"/>
    </location>
</feature>
<dbReference type="InterPro" id="IPR035980">
    <property type="entry name" value="Ribosomal_bS6_sf"/>
</dbReference>
<dbReference type="Proteomes" id="UP000177269">
    <property type="component" value="Unassembled WGS sequence"/>
</dbReference>
<dbReference type="GO" id="GO:0019843">
    <property type="term" value="F:rRNA binding"/>
    <property type="evidence" value="ECO:0007669"/>
    <property type="project" value="InterPro"/>
</dbReference>
<protein>
    <recommendedName>
        <fullName evidence="2">Small ribosomal subunit protein bS6</fullName>
    </recommendedName>
    <alternativeName>
        <fullName evidence="3">30S ribosomal protein S6</fullName>
    </alternativeName>
</protein>
<dbReference type="InterPro" id="IPR000529">
    <property type="entry name" value="Ribosomal_bS6"/>
</dbReference>
<proteinExistence type="inferred from homology"/>
<evidence type="ECO:0000313" key="6">
    <source>
        <dbReference type="Proteomes" id="UP000177269"/>
    </source>
</evidence>
<feature type="region of interest" description="Disordered" evidence="4">
    <location>
        <begin position="127"/>
        <end position="163"/>
    </location>
</feature>
<evidence type="ECO:0000256" key="4">
    <source>
        <dbReference type="SAM" id="MobiDB-lite"/>
    </source>
</evidence>
<evidence type="ECO:0000256" key="3">
    <source>
        <dbReference type="ARBA" id="ARBA00035520"/>
    </source>
</evidence>
<organism evidence="5 6">
    <name type="scientific">Candidatus Taylorbacteria bacterium RIFCSPLOWO2_12_FULL_43_20</name>
    <dbReference type="NCBI Taxonomy" id="1802332"/>
    <lineage>
        <taxon>Bacteria</taxon>
        <taxon>Candidatus Tayloriibacteriota</taxon>
    </lineage>
</organism>
<dbReference type="InterPro" id="IPR014717">
    <property type="entry name" value="Transl_elong_EF1B/ribsomal_bS6"/>
</dbReference>
<gene>
    <name evidence="5" type="ORF">A3G52_04260</name>
</gene>
<evidence type="ECO:0000256" key="2">
    <source>
        <dbReference type="ARBA" id="ARBA00035294"/>
    </source>
</evidence>